<comment type="caution">
    <text evidence="7">The sequence shown here is derived from an EMBL/GenBank/DDBJ whole genome shotgun (WGS) entry which is preliminary data.</text>
</comment>
<dbReference type="RefSeq" id="XP_044681197.1">
    <property type="nucleotide sequence ID" value="XM_044822706.1"/>
</dbReference>
<keyword evidence="2" id="KW-0813">Transport</keyword>
<dbReference type="PANTHER" id="PTHR48020">
    <property type="entry name" value="PROTON MYO-INOSITOL COTRANSPORTER"/>
    <property type="match status" value="1"/>
</dbReference>
<name>A0A9P8DI47_9HYPO</name>
<dbReference type="KEGG" id="fmu:J7337_005022"/>
<gene>
    <name evidence="7" type="ORF">J7337_005022</name>
</gene>
<dbReference type="InterPro" id="IPR005828">
    <property type="entry name" value="MFS_sugar_transport-like"/>
</dbReference>
<feature type="transmembrane region" description="Helical" evidence="6">
    <location>
        <begin position="265"/>
        <end position="284"/>
    </location>
</feature>
<dbReference type="EMBL" id="JAHBCI010000004">
    <property type="protein sequence ID" value="KAG9502197.1"/>
    <property type="molecule type" value="Genomic_DNA"/>
</dbReference>
<keyword evidence="8" id="KW-1185">Reference proteome</keyword>
<dbReference type="GO" id="GO:0016020">
    <property type="term" value="C:membrane"/>
    <property type="evidence" value="ECO:0007669"/>
    <property type="project" value="UniProtKB-SubCell"/>
</dbReference>
<accession>A0A9P8DI47</accession>
<comment type="subcellular location">
    <subcellularLocation>
        <location evidence="1">Membrane</location>
    </subcellularLocation>
</comment>
<feature type="transmembrane region" description="Helical" evidence="6">
    <location>
        <begin position="174"/>
        <end position="193"/>
    </location>
</feature>
<keyword evidence="3 6" id="KW-0812">Transmembrane</keyword>
<evidence type="ECO:0000256" key="1">
    <source>
        <dbReference type="ARBA" id="ARBA00004370"/>
    </source>
</evidence>
<feature type="transmembrane region" description="Helical" evidence="6">
    <location>
        <begin position="205"/>
        <end position="225"/>
    </location>
</feature>
<evidence type="ECO:0000256" key="4">
    <source>
        <dbReference type="ARBA" id="ARBA00022989"/>
    </source>
</evidence>
<reference evidence="7" key="1">
    <citation type="journal article" date="2021" name="Mol. Plant Microbe Interact.">
        <title>Telomere to telomere genome assembly of Fusarium musae F31, causal agent of crown rot disease of banana.</title>
        <authorList>
            <person name="Degradi L."/>
            <person name="Tava V."/>
            <person name="Kunova A."/>
            <person name="Cortesi P."/>
            <person name="Saracchi M."/>
            <person name="Pasquali M."/>
        </authorList>
    </citation>
    <scope>NUCLEOTIDE SEQUENCE</scope>
    <source>
        <strain evidence="7">F31</strain>
    </source>
</reference>
<dbReference type="InterPro" id="IPR036259">
    <property type="entry name" value="MFS_trans_sf"/>
</dbReference>
<dbReference type="Gene3D" id="1.20.1250.20">
    <property type="entry name" value="MFS general substrate transporter like domains"/>
    <property type="match status" value="1"/>
</dbReference>
<evidence type="ECO:0000313" key="7">
    <source>
        <dbReference type="EMBL" id="KAG9502197.1"/>
    </source>
</evidence>
<dbReference type="GO" id="GO:0022857">
    <property type="term" value="F:transmembrane transporter activity"/>
    <property type="evidence" value="ECO:0007669"/>
    <property type="project" value="InterPro"/>
</dbReference>
<evidence type="ECO:0008006" key="9">
    <source>
        <dbReference type="Google" id="ProtNLM"/>
    </source>
</evidence>
<keyword evidence="4 6" id="KW-1133">Transmembrane helix</keyword>
<dbReference type="PANTHER" id="PTHR48020:SF12">
    <property type="entry name" value="PROTON MYO-INOSITOL COTRANSPORTER"/>
    <property type="match status" value="1"/>
</dbReference>
<evidence type="ECO:0000256" key="2">
    <source>
        <dbReference type="ARBA" id="ARBA00022448"/>
    </source>
</evidence>
<protein>
    <recommendedName>
        <fullName evidence="9">Major facilitator superfamily (MFS) profile domain-containing protein</fullName>
    </recommendedName>
</protein>
<feature type="transmembrane region" description="Helical" evidence="6">
    <location>
        <begin position="237"/>
        <end position="258"/>
    </location>
</feature>
<evidence type="ECO:0000256" key="6">
    <source>
        <dbReference type="SAM" id="Phobius"/>
    </source>
</evidence>
<dbReference type="AlphaFoldDB" id="A0A9P8DI47"/>
<evidence type="ECO:0000256" key="5">
    <source>
        <dbReference type="ARBA" id="ARBA00023136"/>
    </source>
</evidence>
<evidence type="ECO:0000313" key="8">
    <source>
        <dbReference type="Proteomes" id="UP000827133"/>
    </source>
</evidence>
<organism evidence="7 8">
    <name type="scientific">Fusarium musae</name>
    <dbReference type="NCBI Taxonomy" id="1042133"/>
    <lineage>
        <taxon>Eukaryota</taxon>
        <taxon>Fungi</taxon>
        <taxon>Dikarya</taxon>
        <taxon>Ascomycota</taxon>
        <taxon>Pezizomycotina</taxon>
        <taxon>Sordariomycetes</taxon>
        <taxon>Hypocreomycetidae</taxon>
        <taxon>Hypocreales</taxon>
        <taxon>Nectriaceae</taxon>
        <taxon>Fusarium</taxon>
    </lineage>
</organism>
<feature type="transmembrane region" description="Helical" evidence="6">
    <location>
        <begin position="19"/>
        <end position="38"/>
    </location>
</feature>
<sequence length="378" mass="41800">MSFVVNICLNQIDDKKLKLRLILASPAVFALMLMYTVAKCPESFRYYLMPGSRKYSPEKAYASLLRLRNTKIQAVRDLYLTYKGIDSEFKNEEYDSIKAIRKLQTPVVGAISHYVLQYWRILKVHRLRNAAITTGIVALSQQLSGINLMAFYGGTTLVGLGPGDQPTDDQISKAMLYNLIFGLLNFLFCLPAIHSIDVLGRRKVLLFTIPGMALTLMAAAISFYAVNEKARNEGASLAISINLLFAGLLAWLQPLLVAGIKFGGTLGVFAGLNVVAFVLIFLLMEETSGVPLESLGSVFDQRKRDLISFQLKEFLPWLGRFILGRSSLAERPERTLNLNPSSAPAASVTDDEEERIWNSDSVSTGIRLTEMSGGNGRG</sequence>
<proteinExistence type="predicted"/>
<dbReference type="Proteomes" id="UP000827133">
    <property type="component" value="Unassembled WGS sequence"/>
</dbReference>
<evidence type="ECO:0000256" key="3">
    <source>
        <dbReference type="ARBA" id="ARBA00022692"/>
    </source>
</evidence>
<dbReference type="Pfam" id="PF00083">
    <property type="entry name" value="Sugar_tr"/>
    <property type="match status" value="1"/>
</dbReference>
<dbReference type="InterPro" id="IPR050814">
    <property type="entry name" value="Myo-inositol_Transporter"/>
</dbReference>
<dbReference type="GeneID" id="68312878"/>
<dbReference type="SUPFAM" id="SSF103473">
    <property type="entry name" value="MFS general substrate transporter"/>
    <property type="match status" value="1"/>
</dbReference>
<keyword evidence="5 6" id="KW-0472">Membrane</keyword>